<gene>
    <name evidence="1" type="ORF">BOH74_07715</name>
</gene>
<protein>
    <recommendedName>
        <fullName evidence="3">DUF4279 domain-containing protein</fullName>
    </recommendedName>
</protein>
<dbReference type="EMBL" id="MPJD01000015">
    <property type="protein sequence ID" value="OKA25904.1"/>
    <property type="molecule type" value="Genomic_DNA"/>
</dbReference>
<name>A0A854A4E4_9PSED</name>
<sequence>MDNQQTVQYLNTDLELIATTDLASLAQALAPSHIKAASICCLHVGDMDPVGYHARFEAFGPEGNYDTPEQSINALLSAIEQLDPPLHALWQACSTKTLDIAFRSAIAPGTLSNQLSLRTLARMQVLGIDLSITLYPVDE</sequence>
<accession>A0A854A4E4</accession>
<comment type="caution">
    <text evidence="1">The sequence shown here is derived from an EMBL/GenBank/DDBJ whole genome shotgun (WGS) entry which is preliminary data.</text>
</comment>
<reference evidence="1 2" key="1">
    <citation type="submission" date="2016-11" db="EMBL/GenBank/DDBJ databases">
        <title>Draft genome of Pseudomonas versuta A4R1.12.</title>
        <authorList>
            <person name="See-Too W.-S."/>
        </authorList>
    </citation>
    <scope>NUCLEOTIDE SEQUENCE [LARGE SCALE GENOMIC DNA]</scope>
    <source>
        <strain evidence="1 2">A4R1.12</strain>
    </source>
</reference>
<evidence type="ECO:0008006" key="3">
    <source>
        <dbReference type="Google" id="ProtNLM"/>
    </source>
</evidence>
<dbReference type="RefSeq" id="WP_073509360.1">
    <property type="nucleotide sequence ID" value="NZ_MPJD01000015.1"/>
</dbReference>
<evidence type="ECO:0000313" key="2">
    <source>
        <dbReference type="Proteomes" id="UP000185990"/>
    </source>
</evidence>
<proteinExistence type="predicted"/>
<organism evidence="1 2">
    <name type="scientific">Pseudomonas versuta</name>
    <dbReference type="NCBI Taxonomy" id="1788301"/>
    <lineage>
        <taxon>Bacteria</taxon>
        <taxon>Pseudomonadati</taxon>
        <taxon>Pseudomonadota</taxon>
        <taxon>Gammaproteobacteria</taxon>
        <taxon>Pseudomonadales</taxon>
        <taxon>Pseudomonadaceae</taxon>
        <taxon>Pseudomonas</taxon>
    </lineage>
</organism>
<evidence type="ECO:0000313" key="1">
    <source>
        <dbReference type="EMBL" id="OKA25904.1"/>
    </source>
</evidence>
<dbReference type="AlphaFoldDB" id="A0A854A4E4"/>
<dbReference type="Proteomes" id="UP000185990">
    <property type="component" value="Unassembled WGS sequence"/>
</dbReference>